<comment type="caution">
    <text evidence="3">The sequence shown here is derived from an EMBL/GenBank/DDBJ whole genome shotgun (WGS) entry which is preliminary data.</text>
</comment>
<dbReference type="RefSeq" id="WP_110661776.1">
    <property type="nucleotide sequence ID" value="NZ_PDLL01000396.1"/>
</dbReference>
<dbReference type="OrthoDB" id="7022725at2"/>
<dbReference type="AlphaFoldDB" id="A0A2W0ERW2"/>
<accession>A0A2W0ERW2</accession>
<gene>
    <name evidence="3" type="ORF">CRX42_24415</name>
</gene>
<evidence type="ECO:0000313" key="3">
    <source>
        <dbReference type="EMBL" id="PYY67941.1"/>
    </source>
</evidence>
<evidence type="ECO:0000256" key="2">
    <source>
        <dbReference type="SAM" id="Phobius"/>
    </source>
</evidence>
<evidence type="ECO:0000256" key="1">
    <source>
        <dbReference type="SAM" id="Coils"/>
    </source>
</evidence>
<sequence length="184" mass="21139">MNLALRNRWQRLRAPRLPTIDFLHPGATRRPLVALLWLIALMVLLTTSQHWQQMQHQQRQTDELEQQFIQLARQQEQLIQAAIHLSPQQKQQLVIFARQAVTPFPLLDAVGQAWSHDVALTRLEVNTQTQILNLDLEARVLGDAFRFVERLKTLKGIQVNLQQSSRKTNDPALPVLVKLTLDGG</sequence>
<reference evidence="3 4" key="1">
    <citation type="journal article" date="2018" name="Appl. Microbiol. Biotechnol.">
        <title>Characterization of the caprolactam degradation pathway in Pseudomonas jessenii using mass spectrometry-based proteomics.</title>
        <authorList>
            <person name="Otzen M."/>
            <person name="Palacio C."/>
            <person name="Janssen D.B."/>
        </authorList>
    </citation>
    <scope>NUCLEOTIDE SEQUENCE [LARGE SCALE GENOMIC DNA]</scope>
    <source>
        <strain evidence="3 4">GO3</strain>
    </source>
</reference>
<protein>
    <submittedName>
        <fullName evidence="3">Uncharacterized protein</fullName>
    </submittedName>
</protein>
<organism evidence="3 4">
    <name type="scientific">Pseudomonas jessenii</name>
    <dbReference type="NCBI Taxonomy" id="77298"/>
    <lineage>
        <taxon>Bacteria</taxon>
        <taxon>Pseudomonadati</taxon>
        <taxon>Pseudomonadota</taxon>
        <taxon>Gammaproteobacteria</taxon>
        <taxon>Pseudomonadales</taxon>
        <taxon>Pseudomonadaceae</taxon>
        <taxon>Pseudomonas</taxon>
    </lineage>
</organism>
<dbReference type="Proteomes" id="UP000247437">
    <property type="component" value="Unassembled WGS sequence"/>
</dbReference>
<proteinExistence type="predicted"/>
<name>A0A2W0ERW2_PSEJE</name>
<keyword evidence="2" id="KW-0812">Transmembrane</keyword>
<feature type="coiled-coil region" evidence="1">
    <location>
        <begin position="54"/>
        <end position="81"/>
    </location>
</feature>
<keyword evidence="2" id="KW-0472">Membrane</keyword>
<feature type="transmembrane region" description="Helical" evidence="2">
    <location>
        <begin position="32"/>
        <end position="51"/>
    </location>
</feature>
<keyword evidence="2" id="KW-1133">Transmembrane helix</keyword>
<dbReference type="EMBL" id="PDLL01000396">
    <property type="protein sequence ID" value="PYY67941.1"/>
    <property type="molecule type" value="Genomic_DNA"/>
</dbReference>
<keyword evidence="1" id="KW-0175">Coiled coil</keyword>
<evidence type="ECO:0000313" key="4">
    <source>
        <dbReference type="Proteomes" id="UP000247437"/>
    </source>
</evidence>